<evidence type="ECO:0000313" key="4">
    <source>
        <dbReference type="Proteomes" id="UP000199088"/>
    </source>
</evidence>
<accession>A0A1H0TFA4</accession>
<dbReference type="OrthoDB" id="5191307at2"/>
<dbReference type="InterPro" id="IPR050051">
    <property type="entry name" value="EccE_dom"/>
</dbReference>
<feature type="domain" description="Type VII secretion system protein EccE" evidence="2">
    <location>
        <begin position="332"/>
        <end position="405"/>
    </location>
</feature>
<dbReference type="Proteomes" id="UP000199088">
    <property type="component" value="Unassembled WGS sequence"/>
</dbReference>
<dbReference type="STRING" id="1052260.SAMN05660199_04143"/>
<organism evidence="3 4">
    <name type="scientific">Klenkia soli</name>
    <dbReference type="NCBI Taxonomy" id="1052260"/>
    <lineage>
        <taxon>Bacteria</taxon>
        <taxon>Bacillati</taxon>
        <taxon>Actinomycetota</taxon>
        <taxon>Actinomycetes</taxon>
        <taxon>Geodermatophilales</taxon>
        <taxon>Geodermatophilaceae</taxon>
        <taxon>Klenkia</taxon>
    </lineage>
</organism>
<gene>
    <name evidence="3" type="ORF">SAMN05660199_04143</name>
</gene>
<proteinExistence type="predicted"/>
<sequence length="502" mass="51096">MTPPEHPPTGPRAAAARPAPLPPPPASAAYAERPLAVPAAAPAHAAPGAPAPAADAGWAGTAAAGQDLAGRGATSARATVGGLATAAPDAAVRAAAAAQARARAAAEREDGAPLAAAGAARRRPTPGDPRPRRRTRPGGLRPGQVVAVEVALVAGLVAHRQPWPVLLPVAVAVVLVLGLALARWSGRWAYQWAGLRLRHGVARRRRELPADATLPGTADALLDAVVHGGWLDQLDLDGVPAALWVHEGGLSVAVEVTATADRPYLTRSTALPPITSLLPAADEGGTRFTLQVLEQTHPAGLGEGPAALSYRELTGGAVPAATRCWVALQVLRGSDDETADLRTDLTNAARRVVRRLRKAGVRAVPLAPEDAVTGLLGLLGDAPAPPGAATRERWASWSAGTHRCVTAALDLPADHADDLPAALAELRGRARASGVTTMLAVAARRGDDGVVDVQVTLRAALPGGTDLPAGLTGPVGRGVLRRLDGQQRSGVAATLPLGGFLR</sequence>
<dbReference type="AlphaFoldDB" id="A0A1H0TFA4"/>
<dbReference type="EMBL" id="FNIR01000015">
    <property type="protein sequence ID" value="SDP52742.1"/>
    <property type="molecule type" value="Genomic_DNA"/>
</dbReference>
<feature type="region of interest" description="Disordered" evidence="1">
    <location>
        <begin position="1"/>
        <end position="60"/>
    </location>
</feature>
<dbReference type="Pfam" id="PF11203">
    <property type="entry name" value="EccE"/>
    <property type="match status" value="1"/>
</dbReference>
<evidence type="ECO:0000313" key="3">
    <source>
        <dbReference type="EMBL" id="SDP52742.1"/>
    </source>
</evidence>
<feature type="compositionally biased region" description="Pro residues" evidence="1">
    <location>
        <begin position="1"/>
        <end position="10"/>
    </location>
</feature>
<protein>
    <submittedName>
        <fullName evidence="3">Type VII secretion protein EccE</fullName>
    </submittedName>
</protein>
<evidence type="ECO:0000259" key="2">
    <source>
        <dbReference type="Pfam" id="PF11203"/>
    </source>
</evidence>
<keyword evidence="4" id="KW-1185">Reference proteome</keyword>
<evidence type="ECO:0000256" key="1">
    <source>
        <dbReference type="SAM" id="MobiDB-lite"/>
    </source>
</evidence>
<feature type="region of interest" description="Disordered" evidence="1">
    <location>
        <begin position="104"/>
        <end position="140"/>
    </location>
</feature>
<reference evidence="4" key="1">
    <citation type="submission" date="2016-10" db="EMBL/GenBank/DDBJ databases">
        <authorList>
            <person name="Varghese N."/>
            <person name="Submissions S."/>
        </authorList>
    </citation>
    <scope>NUCLEOTIDE SEQUENCE [LARGE SCALE GENOMIC DNA]</scope>
    <source>
        <strain evidence="4">DSM 45843</strain>
    </source>
</reference>
<feature type="compositionally biased region" description="Low complexity" evidence="1">
    <location>
        <begin position="27"/>
        <end position="60"/>
    </location>
</feature>
<dbReference type="RefSeq" id="WP_109504774.1">
    <property type="nucleotide sequence ID" value="NZ_FNIR01000015.1"/>
</dbReference>
<name>A0A1H0TFA4_9ACTN</name>